<feature type="transmembrane region" description="Helical" evidence="6">
    <location>
        <begin position="13"/>
        <end position="31"/>
    </location>
</feature>
<evidence type="ECO:0000256" key="6">
    <source>
        <dbReference type="SAM" id="Phobius"/>
    </source>
</evidence>
<dbReference type="InterPro" id="IPR008521">
    <property type="entry name" value="Mg_trans_NIPA"/>
</dbReference>
<dbReference type="Proteomes" id="UP000751190">
    <property type="component" value="Unassembled WGS sequence"/>
</dbReference>
<dbReference type="Pfam" id="PF05653">
    <property type="entry name" value="Mg_trans_NIPA"/>
    <property type="match status" value="1"/>
</dbReference>
<feature type="transmembrane region" description="Helical" evidence="6">
    <location>
        <begin position="57"/>
        <end position="78"/>
    </location>
</feature>
<feature type="region of interest" description="Disordered" evidence="5">
    <location>
        <begin position="365"/>
        <end position="390"/>
    </location>
</feature>
<name>A0A8J5XR05_DIALT</name>
<keyword evidence="2 6" id="KW-0812">Transmembrane</keyword>
<evidence type="ECO:0000313" key="8">
    <source>
        <dbReference type="Proteomes" id="UP000751190"/>
    </source>
</evidence>
<evidence type="ECO:0000313" key="7">
    <source>
        <dbReference type="EMBL" id="KAG8470083.1"/>
    </source>
</evidence>
<feature type="compositionally biased region" description="Basic and acidic residues" evidence="5">
    <location>
        <begin position="366"/>
        <end position="380"/>
    </location>
</feature>
<feature type="transmembrane region" description="Helical" evidence="6">
    <location>
        <begin position="148"/>
        <end position="169"/>
    </location>
</feature>
<dbReference type="GO" id="GO:0015095">
    <property type="term" value="F:magnesium ion transmembrane transporter activity"/>
    <property type="evidence" value="ECO:0007669"/>
    <property type="project" value="InterPro"/>
</dbReference>
<dbReference type="GO" id="GO:0016020">
    <property type="term" value="C:membrane"/>
    <property type="evidence" value="ECO:0007669"/>
    <property type="project" value="UniProtKB-SubCell"/>
</dbReference>
<dbReference type="Gene3D" id="1.10.3730.20">
    <property type="match status" value="1"/>
</dbReference>
<sequence length="390" mass="42768">MCDAQNGADVPDFWLGVVSSTVGSIVLNFGLNLQRYAHLKLALVPVSDRTHYTRHPMWILGFVIFLVGNLGDAVGLTFTPQSVITPIGSVSLVSNLVFARLLLKERIGLPTFGGVVLIIAGVIMIVTTGNAECSIETIATLLERWRRVPFLIFTGCHFALLLLLNSYVWRIERRMAVGSEGTIRCLAPWEGRRLRVAYAILASMYATWTVLLVKSVGELVKETFRGANQLTRWETYMIVGGALLSAPSQLRYINAGLRHFEALFIVPVFYAFWVFGSVLVGALYFGEFDRFRPWQYGVFAGGVLVNVAGVTSLASRAIDTRETEPALGTLTPVHLGTRIGEHSTRESVDSVAAKSPHVTLGNVARGDARPSERHAEELGGREAPFSFCVP</sequence>
<dbReference type="AlphaFoldDB" id="A0A8J5XR05"/>
<accession>A0A8J5XR05</accession>
<dbReference type="PANTHER" id="PTHR12570">
    <property type="match status" value="1"/>
</dbReference>
<protein>
    <recommendedName>
        <fullName evidence="9">Magnesium transporter</fullName>
    </recommendedName>
</protein>
<keyword evidence="8" id="KW-1185">Reference proteome</keyword>
<keyword evidence="4 6" id="KW-0472">Membrane</keyword>
<feature type="transmembrane region" description="Helical" evidence="6">
    <location>
        <begin position="84"/>
        <end position="102"/>
    </location>
</feature>
<gene>
    <name evidence="7" type="ORF">KFE25_008504</name>
</gene>
<dbReference type="OrthoDB" id="165382at2759"/>
<evidence type="ECO:0000256" key="4">
    <source>
        <dbReference type="ARBA" id="ARBA00023136"/>
    </source>
</evidence>
<comment type="caution">
    <text evidence="7">The sequence shown here is derived from an EMBL/GenBank/DDBJ whole genome shotgun (WGS) entry which is preliminary data.</text>
</comment>
<evidence type="ECO:0000256" key="2">
    <source>
        <dbReference type="ARBA" id="ARBA00022692"/>
    </source>
</evidence>
<feature type="transmembrane region" description="Helical" evidence="6">
    <location>
        <begin position="109"/>
        <end position="128"/>
    </location>
</feature>
<dbReference type="InterPro" id="IPR037185">
    <property type="entry name" value="EmrE-like"/>
</dbReference>
<feature type="transmembrane region" description="Helical" evidence="6">
    <location>
        <begin position="196"/>
        <end position="213"/>
    </location>
</feature>
<feature type="transmembrane region" description="Helical" evidence="6">
    <location>
        <begin position="233"/>
        <end position="250"/>
    </location>
</feature>
<evidence type="ECO:0008006" key="9">
    <source>
        <dbReference type="Google" id="ProtNLM"/>
    </source>
</evidence>
<reference evidence="7" key="1">
    <citation type="submission" date="2021-05" db="EMBL/GenBank/DDBJ databases">
        <title>The genome of the haptophyte Pavlova lutheri (Diacronema luteri, Pavlovales) - a model for lipid biosynthesis in eukaryotic algae.</title>
        <authorList>
            <person name="Hulatt C.J."/>
            <person name="Posewitz M.C."/>
        </authorList>
    </citation>
    <scope>NUCLEOTIDE SEQUENCE</scope>
    <source>
        <strain evidence="7">NIVA-4/92</strain>
    </source>
</reference>
<dbReference type="EMBL" id="JAGTXO010000001">
    <property type="protein sequence ID" value="KAG8470083.1"/>
    <property type="molecule type" value="Genomic_DNA"/>
</dbReference>
<proteinExistence type="predicted"/>
<evidence type="ECO:0000256" key="1">
    <source>
        <dbReference type="ARBA" id="ARBA00004141"/>
    </source>
</evidence>
<feature type="transmembrane region" description="Helical" evidence="6">
    <location>
        <begin position="296"/>
        <end position="314"/>
    </location>
</feature>
<organism evidence="7 8">
    <name type="scientific">Diacronema lutheri</name>
    <name type="common">Unicellular marine alga</name>
    <name type="synonym">Monochrysis lutheri</name>
    <dbReference type="NCBI Taxonomy" id="2081491"/>
    <lineage>
        <taxon>Eukaryota</taxon>
        <taxon>Haptista</taxon>
        <taxon>Haptophyta</taxon>
        <taxon>Pavlovophyceae</taxon>
        <taxon>Pavlovales</taxon>
        <taxon>Pavlovaceae</taxon>
        <taxon>Diacronema</taxon>
    </lineage>
</organism>
<evidence type="ECO:0000256" key="3">
    <source>
        <dbReference type="ARBA" id="ARBA00022989"/>
    </source>
</evidence>
<dbReference type="PANTHER" id="PTHR12570:SF9">
    <property type="entry name" value="MAGNESIUM TRANSPORTER NIPA8-RELATED"/>
    <property type="match status" value="1"/>
</dbReference>
<comment type="subcellular location">
    <subcellularLocation>
        <location evidence="1">Membrane</location>
        <topology evidence="1">Multi-pass membrane protein</topology>
    </subcellularLocation>
</comment>
<keyword evidence="3 6" id="KW-1133">Transmembrane helix</keyword>
<evidence type="ECO:0000256" key="5">
    <source>
        <dbReference type="SAM" id="MobiDB-lite"/>
    </source>
</evidence>
<dbReference type="OMA" id="STWMPWF"/>
<feature type="transmembrane region" description="Helical" evidence="6">
    <location>
        <begin position="262"/>
        <end position="284"/>
    </location>
</feature>
<dbReference type="SUPFAM" id="SSF103481">
    <property type="entry name" value="Multidrug resistance efflux transporter EmrE"/>
    <property type="match status" value="1"/>
</dbReference>